<sequence length="501" mass="54488">MGVAVWVLPPGWKWQCRVASWMGVVVWVLPTGWQWWCGCCLLDGSGEDSMRKMRDLQDELERLRREMNKKPEAPQVEMAPMFPMPYAGYGQRPPSPPPQPYPPPQMPVAYPPPLSPRQPGAGFLVFFDFIIGLDPSSKILRLITAQWEKENELGDPTTFPVTYCNPAQQQPGGYGGFGGATIATRQQVPNAKPEPTTAVVCEVQLSSQPHDSKSLVSRAWAKLPLFDEQVRLLTGRWKAPLRITPVRPEISFNELATIPQLGGAELYYRVVDWRDAPREGGLPVSMGYAQHYTFAPQPGTSYGGGPYGGAYQGGGGVYAGGGGGGSRGGGPYGGSAQPYASPYAGGGGVYGGGGGVPPPPPSPPPREELLLPIKSTKRYHTPLRSKQISSRVHPAEPIIALPPKPVPVDVGTILGLQVDRVRNALDGEGKVRLTVYHQYTGQPANSGDTPITCTTTPVQSNFKYGYHVFGQQEAIFTDVSFQSDMILVARFYLRKRMKTDI</sequence>
<dbReference type="Proteomes" id="UP000694865">
    <property type="component" value="Unplaced"/>
</dbReference>
<evidence type="ECO:0000313" key="2">
    <source>
        <dbReference type="Proteomes" id="UP000694865"/>
    </source>
</evidence>
<dbReference type="PANTHER" id="PTHR33820">
    <property type="entry name" value="COILED-COIL DOMAIN-CONTAINING PROTEIN 17"/>
    <property type="match status" value="1"/>
</dbReference>
<proteinExistence type="predicted"/>
<keyword evidence="1" id="KW-0175">Coiled coil</keyword>
<organism evidence="2 3">
    <name type="scientific">Saccoglossus kowalevskii</name>
    <name type="common">Acorn worm</name>
    <dbReference type="NCBI Taxonomy" id="10224"/>
    <lineage>
        <taxon>Eukaryota</taxon>
        <taxon>Metazoa</taxon>
        <taxon>Hemichordata</taxon>
        <taxon>Enteropneusta</taxon>
        <taxon>Harrimaniidae</taxon>
        <taxon>Saccoglossus</taxon>
    </lineage>
</organism>
<accession>A0ABM0LZE4</accession>
<dbReference type="GeneID" id="102809556"/>
<dbReference type="RefSeq" id="XP_006813135.1">
    <property type="nucleotide sequence ID" value="XM_006813072.1"/>
</dbReference>
<dbReference type="PANTHER" id="PTHR33820:SF2">
    <property type="entry name" value="COILED-COIL DOMAIN-CONTAINING PROTEIN 17"/>
    <property type="match status" value="1"/>
</dbReference>
<feature type="coiled-coil region" evidence="1">
    <location>
        <begin position="46"/>
        <end position="73"/>
    </location>
</feature>
<evidence type="ECO:0000313" key="3">
    <source>
        <dbReference type="RefSeq" id="XP_006813135.1"/>
    </source>
</evidence>
<keyword evidence="2" id="KW-1185">Reference proteome</keyword>
<reference evidence="3" key="1">
    <citation type="submission" date="2025-08" db="UniProtKB">
        <authorList>
            <consortium name="RefSeq"/>
        </authorList>
    </citation>
    <scope>IDENTIFICATION</scope>
    <source>
        <tissue evidence="3">Testes</tissue>
    </source>
</reference>
<evidence type="ECO:0000256" key="1">
    <source>
        <dbReference type="SAM" id="Coils"/>
    </source>
</evidence>
<dbReference type="InterPro" id="IPR038800">
    <property type="entry name" value="CCDC17"/>
</dbReference>
<gene>
    <name evidence="3" type="primary">LOC102809556</name>
</gene>
<name>A0ABM0LZE4_SACKO</name>
<protein>
    <submittedName>
        <fullName evidence="3">Uncharacterized protein LOC102809556</fullName>
    </submittedName>
</protein>